<dbReference type="SUPFAM" id="SSF55729">
    <property type="entry name" value="Acyl-CoA N-acyltransferases (Nat)"/>
    <property type="match status" value="1"/>
</dbReference>
<accession>A0A420XYL4</accession>
<comment type="caution">
    <text evidence="2">The sequence shown here is derived from an EMBL/GenBank/DDBJ whole genome shotgun (WGS) entry which is preliminary data.</text>
</comment>
<dbReference type="PROSITE" id="PS51186">
    <property type="entry name" value="GNAT"/>
    <property type="match status" value="1"/>
</dbReference>
<reference evidence="2 3" key="1">
    <citation type="submission" date="2018-08" db="EMBL/GenBank/DDBJ databases">
        <title>Draft genome of the lignicolous fungus Coniochaeta pulveracea.</title>
        <authorList>
            <person name="Borstlap C.J."/>
            <person name="De Witt R.N."/>
            <person name="Botha A."/>
            <person name="Volschenk H."/>
        </authorList>
    </citation>
    <scope>NUCLEOTIDE SEQUENCE [LARGE SCALE GENOMIC DNA]</scope>
    <source>
        <strain evidence="2 3">CAB683</strain>
    </source>
</reference>
<dbReference type="OrthoDB" id="329272at2759"/>
<evidence type="ECO:0000313" key="2">
    <source>
        <dbReference type="EMBL" id="RKU40761.1"/>
    </source>
</evidence>
<feature type="domain" description="N-acetyltransferase" evidence="1">
    <location>
        <begin position="29"/>
        <end position="235"/>
    </location>
</feature>
<dbReference type="STRING" id="177199.A0A420XYL4"/>
<sequence length="247" mass="27810">MASSVPLPPPLPLLSISFLPPTPLEAYQRTLPPSSPQSSIPPTFINAMKVREAVFVQEQGVPLEFEFDQNDSRSAHWVAYSDTIPIGTVRLVPFPHESHPARGGVYVNDKLVGYMDGTATERGRQEGTGKEMGRDRATTFHDGSEPYVKIGRLAVVKEKRRSKVGAWLVSTALEWLRTHPDIFDHEGMRWNGLVCAHGQVQAVRAWERMGFQMDEDMGRWMEEGIEHVGMWIRLDIVDAAGARHRRQ</sequence>
<dbReference type="Proteomes" id="UP000275385">
    <property type="component" value="Unassembled WGS sequence"/>
</dbReference>
<dbReference type="UniPathway" id="UPA00113">
    <property type="reaction ID" value="UER00529"/>
</dbReference>
<dbReference type="EMBL" id="QVQW01000092">
    <property type="protein sequence ID" value="RKU40761.1"/>
    <property type="molecule type" value="Genomic_DNA"/>
</dbReference>
<gene>
    <name evidence="2" type="ORF">DL546_001457</name>
</gene>
<organism evidence="2 3">
    <name type="scientific">Coniochaeta pulveracea</name>
    <dbReference type="NCBI Taxonomy" id="177199"/>
    <lineage>
        <taxon>Eukaryota</taxon>
        <taxon>Fungi</taxon>
        <taxon>Dikarya</taxon>
        <taxon>Ascomycota</taxon>
        <taxon>Pezizomycotina</taxon>
        <taxon>Sordariomycetes</taxon>
        <taxon>Sordariomycetidae</taxon>
        <taxon>Coniochaetales</taxon>
        <taxon>Coniochaetaceae</taxon>
        <taxon>Coniochaeta</taxon>
    </lineage>
</organism>
<dbReference type="GO" id="GO:0006048">
    <property type="term" value="P:UDP-N-acetylglucosamine biosynthetic process"/>
    <property type="evidence" value="ECO:0007669"/>
    <property type="project" value="UniProtKB-UniPathway"/>
</dbReference>
<dbReference type="InterPro" id="IPR016181">
    <property type="entry name" value="Acyl_CoA_acyltransferase"/>
</dbReference>
<name>A0A420XYL4_9PEZI</name>
<proteinExistence type="predicted"/>
<protein>
    <recommendedName>
        <fullName evidence="1">N-acetyltransferase domain-containing protein</fullName>
    </recommendedName>
</protein>
<dbReference type="GO" id="GO:0016747">
    <property type="term" value="F:acyltransferase activity, transferring groups other than amino-acyl groups"/>
    <property type="evidence" value="ECO:0007669"/>
    <property type="project" value="InterPro"/>
</dbReference>
<evidence type="ECO:0000259" key="1">
    <source>
        <dbReference type="PROSITE" id="PS51186"/>
    </source>
</evidence>
<evidence type="ECO:0000313" key="3">
    <source>
        <dbReference type="Proteomes" id="UP000275385"/>
    </source>
</evidence>
<dbReference type="Pfam" id="PF00583">
    <property type="entry name" value="Acetyltransf_1"/>
    <property type="match status" value="1"/>
</dbReference>
<dbReference type="InterPro" id="IPR000182">
    <property type="entry name" value="GNAT_dom"/>
</dbReference>
<keyword evidence="3" id="KW-1185">Reference proteome</keyword>
<dbReference type="Gene3D" id="3.40.630.30">
    <property type="match status" value="1"/>
</dbReference>
<dbReference type="AlphaFoldDB" id="A0A420XYL4"/>